<dbReference type="Proteomes" id="UP001519460">
    <property type="component" value="Unassembled WGS sequence"/>
</dbReference>
<name>A0ABD0K8N3_9CAEN</name>
<reference evidence="1 2" key="1">
    <citation type="journal article" date="2023" name="Sci. Data">
        <title>Genome assembly of the Korean intertidal mud-creeper Batillaria attramentaria.</title>
        <authorList>
            <person name="Patra A.K."/>
            <person name="Ho P.T."/>
            <person name="Jun S."/>
            <person name="Lee S.J."/>
            <person name="Kim Y."/>
            <person name="Won Y.J."/>
        </authorList>
    </citation>
    <scope>NUCLEOTIDE SEQUENCE [LARGE SCALE GENOMIC DNA]</scope>
    <source>
        <strain evidence="1">Wonlab-2016</strain>
    </source>
</reference>
<dbReference type="EMBL" id="JACVVK020000227">
    <property type="protein sequence ID" value="KAK7483447.1"/>
    <property type="molecule type" value="Genomic_DNA"/>
</dbReference>
<proteinExistence type="predicted"/>
<evidence type="ECO:0000313" key="2">
    <source>
        <dbReference type="Proteomes" id="UP001519460"/>
    </source>
</evidence>
<evidence type="ECO:0000313" key="1">
    <source>
        <dbReference type="EMBL" id="KAK7483447.1"/>
    </source>
</evidence>
<keyword evidence="2" id="KW-1185">Reference proteome</keyword>
<protein>
    <submittedName>
        <fullName evidence="1">Uncharacterized protein</fullName>
    </submittedName>
</protein>
<organism evidence="1 2">
    <name type="scientific">Batillaria attramentaria</name>
    <dbReference type="NCBI Taxonomy" id="370345"/>
    <lineage>
        <taxon>Eukaryota</taxon>
        <taxon>Metazoa</taxon>
        <taxon>Spiralia</taxon>
        <taxon>Lophotrochozoa</taxon>
        <taxon>Mollusca</taxon>
        <taxon>Gastropoda</taxon>
        <taxon>Caenogastropoda</taxon>
        <taxon>Sorbeoconcha</taxon>
        <taxon>Cerithioidea</taxon>
        <taxon>Batillariidae</taxon>
        <taxon>Batillaria</taxon>
    </lineage>
</organism>
<dbReference type="AlphaFoldDB" id="A0ABD0K8N3"/>
<sequence>MGWPGLTELTVPLPYCTACSRYTLQHRLSAPLTAATRGWGWGGGGVGGSEGGGLQAGWGEGGRRYCREECYLVGRQSCQYAAGACIGLFDELLSPPSRCHPPPLPQSGTGW</sequence>
<accession>A0ABD0K8N3</accession>
<gene>
    <name evidence="1" type="ORF">BaRGS_00025387</name>
</gene>
<comment type="caution">
    <text evidence="1">The sequence shown here is derived from an EMBL/GenBank/DDBJ whole genome shotgun (WGS) entry which is preliminary data.</text>
</comment>